<dbReference type="FunFam" id="3.40.50.620:FF:000004">
    <property type="entry name" value="tRNA-specific 2-thiouridylase MnmA"/>
    <property type="match status" value="1"/>
</dbReference>
<dbReference type="Pfam" id="PF03054">
    <property type="entry name" value="tRNA_Me_trans"/>
    <property type="match status" value="1"/>
</dbReference>
<evidence type="ECO:0000256" key="1">
    <source>
        <dbReference type="ARBA" id="ARBA00004496"/>
    </source>
</evidence>
<evidence type="ECO:0000256" key="7">
    <source>
        <dbReference type="ARBA" id="ARBA00022679"/>
    </source>
</evidence>
<keyword evidence="5 14" id="KW-0963">Cytoplasm</keyword>
<dbReference type="GO" id="GO:0005524">
    <property type="term" value="F:ATP binding"/>
    <property type="evidence" value="ECO:0007669"/>
    <property type="project" value="UniProtKB-KW"/>
</dbReference>
<dbReference type="InterPro" id="IPR014729">
    <property type="entry name" value="Rossmann-like_a/b/a_fold"/>
</dbReference>
<dbReference type="SUPFAM" id="SSF52402">
    <property type="entry name" value="Adenine nucleotide alpha hydrolases-like"/>
    <property type="match status" value="1"/>
</dbReference>
<keyword evidence="17" id="KW-0489">Methyltransferase</keyword>
<feature type="domain" description="tRNA-specific 2-thiouridylase MnmA-like central" evidence="16">
    <location>
        <begin position="244"/>
        <end position="311"/>
    </location>
</feature>
<feature type="site" description="Interaction with tRNA" evidence="14">
    <location>
        <position position="165"/>
    </location>
</feature>
<dbReference type="PANTHER" id="PTHR11933:SF5">
    <property type="entry name" value="MITOCHONDRIAL TRNA-SPECIFIC 2-THIOURIDYLASE 1"/>
    <property type="match status" value="1"/>
</dbReference>
<evidence type="ECO:0000256" key="5">
    <source>
        <dbReference type="ARBA" id="ARBA00022490"/>
    </source>
</evidence>
<keyword evidence="6 14" id="KW-0820">tRNA-binding</keyword>
<dbReference type="InterPro" id="IPR023382">
    <property type="entry name" value="MnmA-like_central_sf"/>
</dbReference>
<dbReference type="HAMAP" id="MF_00144">
    <property type="entry name" value="tRNA_thiouridyl_MnmA"/>
    <property type="match status" value="1"/>
</dbReference>
<comment type="function">
    <text evidence="14">Catalyzes the 2-thiolation of uridine at the wobble position (U34) of tRNA, leading to the formation of s(2)U34.</text>
</comment>
<keyword evidence="10 14" id="KW-0067">ATP-binding</keyword>
<protein>
    <recommendedName>
        <fullName evidence="4 14">tRNA-specific 2-thiouridylase MnmA</fullName>
        <ecNumber evidence="3 14">2.8.1.13</ecNumber>
    </recommendedName>
</protein>
<feature type="region of interest" description="Interaction with tRNA" evidence="14">
    <location>
        <begin position="186"/>
        <end position="188"/>
    </location>
</feature>
<gene>
    <name evidence="14" type="primary">mnmA</name>
    <name evidence="17" type="ORF">BDD21_0365</name>
</gene>
<dbReference type="Pfam" id="PF20258">
    <property type="entry name" value="tRNA_Me_trans_C"/>
    <property type="match status" value="1"/>
</dbReference>
<dbReference type="InterPro" id="IPR046884">
    <property type="entry name" value="MnmA-like_central"/>
</dbReference>
<proteinExistence type="inferred from homology"/>
<sequence length="403" mass="44500">MLTPASQLAQTFDAARAHPFATRTHARSVYNPPMTAVSHKPRSTRVIVGLSGGVDSAVAAHRLLELGYAVEALFMKNWEEDDDPGYCAAAADLADARGVAERLGIRLHTVNFATEYWDRVFESFLSEYRALRTPNPDVLCNREIKFAAFLDHALGLGADLIATGHYARVTGDAQGARLGLCADPDKDQTYFLHLLDQSQLERTLFPLHDLTKREVREIARGLGLANAEKKDSTGICFIGERRFRDFLARYLPREPGPIETAEGIVIGEHRGLAYYTIGQRQGLGIGGIHGSREAPWFVAAKDAERNTLVLVQDTHHPLLMSSGLHAAAPHWIAGEQPDNTPFRCLARLRHRQPLQHCEVVETGEAGCRIRFDQPQRAVTPGQSVVLYRDDVCLGGAIIDAGWR</sequence>
<evidence type="ECO:0000256" key="8">
    <source>
        <dbReference type="ARBA" id="ARBA00022694"/>
    </source>
</evidence>
<organism evidence="17 18">
    <name type="scientific">Thiocapsa rosea</name>
    <dbReference type="NCBI Taxonomy" id="69360"/>
    <lineage>
        <taxon>Bacteria</taxon>
        <taxon>Pseudomonadati</taxon>
        <taxon>Pseudomonadota</taxon>
        <taxon>Gammaproteobacteria</taxon>
        <taxon>Chromatiales</taxon>
        <taxon>Chromatiaceae</taxon>
        <taxon>Thiocapsa</taxon>
    </lineage>
</organism>
<evidence type="ECO:0000313" key="17">
    <source>
        <dbReference type="EMBL" id="RKT43057.1"/>
    </source>
</evidence>
<dbReference type="AlphaFoldDB" id="A0A495V3V7"/>
<keyword evidence="7 14" id="KW-0808">Transferase</keyword>
<keyword evidence="11 14" id="KW-0694">RNA-binding</keyword>
<dbReference type="CDD" id="cd01998">
    <property type="entry name" value="MnmA_TRMU-like"/>
    <property type="match status" value="1"/>
</dbReference>
<evidence type="ECO:0000256" key="6">
    <source>
        <dbReference type="ARBA" id="ARBA00022555"/>
    </source>
</evidence>
<dbReference type="Proteomes" id="UP000274556">
    <property type="component" value="Unassembled WGS sequence"/>
</dbReference>
<evidence type="ECO:0000256" key="14">
    <source>
        <dbReference type="HAMAP-Rule" id="MF_00144"/>
    </source>
</evidence>
<dbReference type="PANTHER" id="PTHR11933">
    <property type="entry name" value="TRNA 5-METHYLAMINOMETHYL-2-THIOURIDYLATE -METHYLTRANSFERASE"/>
    <property type="match status" value="1"/>
</dbReference>
<dbReference type="GO" id="GO:0103016">
    <property type="term" value="F:tRNA-uridine 2-sulfurtransferase activity"/>
    <property type="evidence" value="ECO:0007669"/>
    <property type="project" value="UniProtKB-EC"/>
</dbReference>
<feature type="active site" description="Nucleophile" evidence="14">
    <location>
        <position position="140"/>
    </location>
</feature>
<keyword evidence="18" id="KW-1185">Reference proteome</keyword>
<dbReference type="EC" id="2.8.1.13" evidence="3 14"/>
<dbReference type="GO" id="GO:0000049">
    <property type="term" value="F:tRNA binding"/>
    <property type="evidence" value="ECO:0007669"/>
    <property type="project" value="UniProtKB-KW"/>
</dbReference>
<keyword evidence="8 14" id="KW-0819">tRNA processing</keyword>
<feature type="site" description="Interaction with tRNA" evidence="14">
    <location>
        <position position="382"/>
    </location>
</feature>
<comment type="similarity">
    <text evidence="2 14">Belongs to the MnmA/TRMU family.</text>
</comment>
<comment type="catalytic activity">
    <reaction evidence="13 14">
        <text>S-sulfanyl-L-cysteinyl-[protein] + uridine(34) in tRNA + AH2 + ATP = 2-thiouridine(34) in tRNA + L-cysteinyl-[protein] + A + AMP + diphosphate + H(+)</text>
        <dbReference type="Rhea" id="RHEA:47032"/>
        <dbReference type="Rhea" id="RHEA-COMP:10131"/>
        <dbReference type="Rhea" id="RHEA-COMP:11726"/>
        <dbReference type="Rhea" id="RHEA-COMP:11727"/>
        <dbReference type="Rhea" id="RHEA-COMP:11728"/>
        <dbReference type="ChEBI" id="CHEBI:13193"/>
        <dbReference type="ChEBI" id="CHEBI:15378"/>
        <dbReference type="ChEBI" id="CHEBI:17499"/>
        <dbReference type="ChEBI" id="CHEBI:29950"/>
        <dbReference type="ChEBI" id="CHEBI:30616"/>
        <dbReference type="ChEBI" id="CHEBI:33019"/>
        <dbReference type="ChEBI" id="CHEBI:61963"/>
        <dbReference type="ChEBI" id="CHEBI:65315"/>
        <dbReference type="ChEBI" id="CHEBI:87170"/>
        <dbReference type="ChEBI" id="CHEBI:456215"/>
        <dbReference type="EC" id="2.8.1.13"/>
    </reaction>
</comment>
<dbReference type="InterPro" id="IPR046885">
    <property type="entry name" value="MnmA-like_C"/>
</dbReference>
<comment type="caution">
    <text evidence="17">The sequence shown here is derived from an EMBL/GenBank/DDBJ whole genome shotgun (WGS) entry which is preliminary data.</text>
</comment>
<evidence type="ECO:0000256" key="10">
    <source>
        <dbReference type="ARBA" id="ARBA00022840"/>
    </source>
</evidence>
<feature type="binding site" evidence="14">
    <location>
        <position position="164"/>
    </location>
    <ligand>
        <name>ATP</name>
        <dbReference type="ChEBI" id="CHEBI:30616"/>
    </ligand>
</feature>
<feature type="region of interest" description="Interaction with target base in tRNA" evidence="14">
    <location>
        <begin position="135"/>
        <end position="137"/>
    </location>
</feature>
<comment type="subcellular location">
    <subcellularLocation>
        <location evidence="1 14">Cytoplasm</location>
    </subcellularLocation>
</comment>
<evidence type="ECO:0000259" key="15">
    <source>
        <dbReference type="Pfam" id="PF20258"/>
    </source>
</evidence>
<feature type="domain" description="tRNA-specific 2-thiouridylase MnmA-like C-terminal" evidence="15">
    <location>
        <begin position="322"/>
        <end position="398"/>
    </location>
</feature>
<dbReference type="EMBL" id="RBXL01000001">
    <property type="protein sequence ID" value="RKT43057.1"/>
    <property type="molecule type" value="Genomic_DNA"/>
</dbReference>
<keyword evidence="9 14" id="KW-0547">Nucleotide-binding</keyword>
<dbReference type="NCBIfam" id="TIGR00420">
    <property type="entry name" value="trmU"/>
    <property type="match status" value="1"/>
</dbReference>
<dbReference type="Gene3D" id="2.30.30.280">
    <property type="entry name" value="Adenine nucleotide alpha hydrolases-like domains"/>
    <property type="match status" value="1"/>
</dbReference>
<dbReference type="Pfam" id="PF20259">
    <property type="entry name" value="tRNA_Me_trans_M"/>
    <property type="match status" value="1"/>
</dbReference>
<dbReference type="FunFam" id="2.40.30.10:FF:000023">
    <property type="entry name" value="tRNA-specific 2-thiouridylase MnmA"/>
    <property type="match status" value="1"/>
</dbReference>
<evidence type="ECO:0000256" key="3">
    <source>
        <dbReference type="ARBA" id="ARBA00011949"/>
    </source>
</evidence>
<dbReference type="FunFam" id="2.30.30.280:FF:000001">
    <property type="entry name" value="tRNA-specific 2-thiouridylase MnmA"/>
    <property type="match status" value="1"/>
</dbReference>
<evidence type="ECO:0000256" key="2">
    <source>
        <dbReference type="ARBA" id="ARBA00006191"/>
    </source>
</evidence>
<dbReference type="Gene3D" id="2.40.30.10">
    <property type="entry name" value="Translation factors"/>
    <property type="match status" value="1"/>
</dbReference>
<evidence type="ECO:0000259" key="16">
    <source>
        <dbReference type="Pfam" id="PF20259"/>
    </source>
</evidence>
<evidence type="ECO:0000256" key="4">
    <source>
        <dbReference type="ARBA" id="ARBA00013805"/>
    </source>
</evidence>
<accession>A0A495V3V7</accession>
<name>A0A495V3V7_9GAMM</name>
<evidence type="ECO:0000313" key="18">
    <source>
        <dbReference type="Proteomes" id="UP000274556"/>
    </source>
</evidence>
<dbReference type="GO" id="GO:0005737">
    <property type="term" value="C:cytoplasm"/>
    <property type="evidence" value="ECO:0007669"/>
    <property type="project" value="UniProtKB-SubCell"/>
</dbReference>
<evidence type="ECO:0000256" key="12">
    <source>
        <dbReference type="ARBA" id="ARBA00023157"/>
    </source>
</evidence>
<dbReference type="GO" id="GO:0002143">
    <property type="term" value="P:tRNA wobble position uridine thiolation"/>
    <property type="evidence" value="ECO:0007669"/>
    <property type="project" value="TreeGrafter"/>
</dbReference>
<dbReference type="InterPro" id="IPR004506">
    <property type="entry name" value="MnmA-like"/>
</dbReference>
<evidence type="ECO:0000256" key="11">
    <source>
        <dbReference type="ARBA" id="ARBA00022884"/>
    </source>
</evidence>
<dbReference type="GO" id="GO:0008168">
    <property type="term" value="F:methyltransferase activity"/>
    <property type="evidence" value="ECO:0007669"/>
    <property type="project" value="UniProtKB-KW"/>
</dbReference>
<reference evidence="17 18" key="1">
    <citation type="submission" date="2018-10" db="EMBL/GenBank/DDBJ databases">
        <title>Genomic Encyclopedia of Archaeal and Bacterial Type Strains, Phase II (KMG-II): from individual species to whole genera.</title>
        <authorList>
            <person name="Goeker M."/>
        </authorList>
    </citation>
    <scope>NUCLEOTIDE SEQUENCE [LARGE SCALE GENOMIC DNA]</scope>
    <source>
        <strain evidence="17 18">DSM 235</strain>
    </source>
</reference>
<feature type="binding site" evidence="14">
    <location>
        <position position="75"/>
    </location>
    <ligand>
        <name>ATP</name>
        <dbReference type="ChEBI" id="CHEBI:30616"/>
    </ligand>
</feature>
<evidence type="ECO:0000256" key="9">
    <source>
        <dbReference type="ARBA" id="ARBA00022741"/>
    </source>
</evidence>
<feature type="active site" description="Cysteine persulfide intermediate" evidence="14">
    <location>
        <position position="236"/>
    </location>
</feature>
<dbReference type="NCBIfam" id="NF001138">
    <property type="entry name" value="PRK00143.1"/>
    <property type="match status" value="1"/>
</dbReference>
<dbReference type="GO" id="GO:0032259">
    <property type="term" value="P:methylation"/>
    <property type="evidence" value="ECO:0007669"/>
    <property type="project" value="UniProtKB-KW"/>
</dbReference>
<evidence type="ECO:0000256" key="13">
    <source>
        <dbReference type="ARBA" id="ARBA00051542"/>
    </source>
</evidence>
<keyword evidence="12" id="KW-1015">Disulfide bond</keyword>
<feature type="binding site" evidence="14">
    <location>
        <begin position="49"/>
        <end position="56"/>
    </location>
    <ligand>
        <name>ATP</name>
        <dbReference type="ChEBI" id="CHEBI:30616"/>
    </ligand>
</feature>
<dbReference type="Gene3D" id="3.40.50.620">
    <property type="entry name" value="HUPs"/>
    <property type="match status" value="1"/>
</dbReference>
<comment type="caution">
    <text evidence="14">Lacks conserved residue(s) required for the propagation of feature annotation.</text>
</comment>